<reference evidence="1 2" key="1">
    <citation type="journal article" date="2014" name="Int. J. Syst. Evol. Microbiol.">
        <title>Complete genome sequence of Corynebacterium casei LMG S-19264T (=DSM 44701T), isolated from a smear-ripened cheese.</title>
        <authorList>
            <consortium name="US DOE Joint Genome Institute (JGI-PGF)"/>
            <person name="Walter F."/>
            <person name="Albersmeier A."/>
            <person name="Kalinowski J."/>
            <person name="Ruckert C."/>
        </authorList>
    </citation>
    <scope>NUCLEOTIDE SEQUENCE [LARGE SCALE GENOMIC DNA]</scope>
    <source>
        <strain evidence="1 2">CGMCC 1.15295</strain>
    </source>
</reference>
<dbReference type="PANTHER" id="PTHR36932">
    <property type="entry name" value="CAPSULAR POLYSACCHARIDE BIOSYNTHESIS PROTEIN"/>
    <property type="match status" value="1"/>
</dbReference>
<accession>A0A8J2XGG7</accession>
<dbReference type="EMBL" id="BMIC01000001">
    <property type="protein sequence ID" value="GFZ83675.1"/>
    <property type="molecule type" value="Genomic_DNA"/>
</dbReference>
<dbReference type="Proteomes" id="UP000598120">
    <property type="component" value="Unassembled WGS sequence"/>
</dbReference>
<keyword evidence="2" id="KW-1185">Reference proteome</keyword>
<keyword evidence="1" id="KW-0436">Ligase</keyword>
<gene>
    <name evidence="1" type="ORF">GCM10011531_13250</name>
</gene>
<dbReference type="GO" id="GO:0016874">
    <property type="term" value="F:ligase activity"/>
    <property type="evidence" value="ECO:0007669"/>
    <property type="project" value="UniProtKB-KW"/>
</dbReference>
<dbReference type="Gene3D" id="3.40.50.12780">
    <property type="entry name" value="N-terminal domain of ligase-like"/>
    <property type="match status" value="1"/>
</dbReference>
<evidence type="ECO:0000313" key="2">
    <source>
        <dbReference type="Proteomes" id="UP000598120"/>
    </source>
</evidence>
<organism evidence="1 2">
    <name type="scientific">Aquaticitalea lipolytica</name>
    <dbReference type="NCBI Taxonomy" id="1247562"/>
    <lineage>
        <taxon>Bacteria</taxon>
        <taxon>Pseudomonadati</taxon>
        <taxon>Bacteroidota</taxon>
        <taxon>Flavobacteriia</taxon>
        <taxon>Flavobacteriales</taxon>
        <taxon>Flavobacteriaceae</taxon>
        <taxon>Aquaticitalea</taxon>
    </lineage>
</organism>
<sequence>MKLSHVVNKFTNIVYTYLKYSEYLKFQSKSASDIKLYQERKLKRILTIAVNKVPYYKPYKSEIDFDNFSLQELKKLPLINKDIIRQNPLDFIREDKNINNLQWKSTSGSSGKPFKVPKHYFSDAIEVILGYRAWSFGKFSYRLREPAIVIRSFSPKENEPIHKRDIIRNFWYLSPYHINDGHLPIFLKTFKKSQAKVLKGYPSSVYILTLLLKKHNIKLPQIQTIITSSETMLPKYRNEIESYWQCDVLDWYGQNERTVTVQQCSYGNYHNNDDYGICEIDTDNTIIATSLNNDIMPLLRYHTNDKAIPLHEKNITCECGRAMHIPFKGIEGRQDDILYKEGKEAIPTINFYNLMEKFQNIKQFYILQEEDLSVNMEISENQPLNDNELLQLKEGIIQRLGNVPLQINVVKEIQRNKQTDKVKIIESKVKL</sequence>
<name>A0A8J2XGG7_9FLAO</name>
<dbReference type="InterPro" id="IPR053158">
    <property type="entry name" value="CapK_Type1_Caps_Biosynth"/>
</dbReference>
<dbReference type="InterPro" id="IPR042099">
    <property type="entry name" value="ANL_N_sf"/>
</dbReference>
<protein>
    <submittedName>
        <fullName evidence="1">Phenylacetate-coenzyme A ligase</fullName>
    </submittedName>
</protein>
<dbReference type="PANTHER" id="PTHR36932:SF1">
    <property type="entry name" value="CAPSULAR POLYSACCHARIDE BIOSYNTHESIS PROTEIN"/>
    <property type="match status" value="1"/>
</dbReference>
<proteinExistence type="predicted"/>
<comment type="caution">
    <text evidence="1">The sequence shown here is derived from an EMBL/GenBank/DDBJ whole genome shotgun (WGS) entry which is preliminary data.</text>
</comment>
<evidence type="ECO:0000313" key="1">
    <source>
        <dbReference type="EMBL" id="GFZ83675.1"/>
    </source>
</evidence>
<dbReference type="AlphaFoldDB" id="A0A8J2XGG7"/>
<dbReference type="RefSeq" id="WP_188605522.1">
    <property type="nucleotide sequence ID" value="NZ_BMIC01000001.1"/>
</dbReference>
<dbReference type="SUPFAM" id="SSF56801">
    <property type="entry name" value="Acetyl-CoA synthetase-like"/>
    <property type="match status" value="1"/>
</dbReference>